<proteinExistence type="predicted"/>
<protein>
    <recommendedName>
        <fullName evidence="3">BppU N-terminal domain-containing protein</fullName>
    </recommendedName>
</protein>
<dbReference type="Proteomes" id="UP000070422">
    <property type="component" value="Unassembled WGS sequence"/>
</dbReference>
<comment type="caution">
    <text evidence="1">The sequence shown here is derived from an EMBL/GenBank/DDBJ whole genome shotgun (WGS) entry which is preliminary data.</text>
</comment>
<evidence type="ECO:0000313" key="1">
    <source>
        <dbReference type="EMBL" id="KXB34047.1"/>
    </source>
</evidence>
<dbReference type="AlphaFoldDB" id="A0A133XSX9"/>
<reference evidence="1 2" key="1">
    <citation type="submission" date="2016-01" db="EMBL/GenBank/DDBJ databases">
        <authorList>
            <person name="Oliw E.H."/>
        </authorList>
    </citation>
    <scope>NUCLEOTIDE SEQUENCE [LARGE SCALE GENOMIC DNA]</scope>
    <source>
        <strain evidence="1 2">KA00635</strain>
    </source>
</reference>
<name>A0A133XSX9_9LACT</name>
<evidence type="ECO:0000313" key="2">
    <source>
        <dbReference type="Proteomes" id="UP000070422"/>
    </source>
</evidence>
<accession>A0A133XSX9</accession>
<dbReference type="PATRIC" id="fig|87541.4.peg.1536"/>
<evidence type="ECO:0008006" key="3">
    <source>
        <dbReference type="Google" id="ProtNLM"/>
    </source>
</evidence>
<dbReference type="RefSeq" id="WP_060937234.1">
    <property type="nucleotide sequence ID" value="NZ_JASOZP010000040.1"/>
</dbReference>
<organism evidence="1 2">
    <name type="scientific">Aerococcus christensenii</name>
    <dbReference type="NCBI Taxonomy" id="87541"/>
    <lineage>
        <taxon>Bacteria</taxon>
        <taxon>Bacillati</taxon>
        <taxon>Bacillota</taxon>
        <taxon>Bacilli</taxon>
        <taxon>Lactobacillales</taxon>
        <taxon>Aerococcaceae</taxon>
        <taxon>Aerococcus</taxon>
    </lineage>
</organism>
<sequence>MSVPFAKNNLAVTDGILEMYNENTGNFIKQSDSTTLKYRLLDNDPNEQSQLAGLKATAFLIKKEAKSEVVAYQSDAVIDSQNVAHFKITKPLPVGSYRVEISVVVDDQTIQIFPSKSDDMDARLTITPSAVGLEVGSTPDTFDIKVVHQIIEDILAKKSLENAKSSGQGIRINIGSASSQWGLNHKLGFYPNVTCVDSAGNEVVGEVTYISLNKIEVNFSAPFSGYAILS</sequence>
<dbReference type="OrthoDB" id="1690763at2"/>
<dbReference type="EMBL" id="LSCQ01000086">
    <property type="protein sequence ID" value="KXB34047.1"/>
    <property type="molecule type" value="Genomic_DNA"/>
</dbReference>
<gene>
    <name evidence="1" type="ORF">HMPREF3187_01549</name>
</gene>